<feature type="coiled-coil region" evidence="1">
    <location>
        <begin position="197"/>
        <end position="228"/>
    </location>
</feature>
<accession>A0ABS2WJE1</accession>
<name>A0ABS2WJE1_9BACL</name>
<keyword evidence="4" id="KW-1185">Reference proteome</keyword>
<feature type="domain" description="DUF4158" evidence="2">
    <location>
        <begin position="12"/>
        <end position="68"/>
    </location>
</feature>
<dbReference type="RefSeq" id="WP_205494886.1">
    <property type="nucleotide sequence ID" value="NZ_JAFHAP010000008.1"/>
</dbReference>
<evidence type="ECO:0000313" key="3">
    <source>
        <dbReference type="EMBL" id="MBN2909639.1"/>
    </source>
</evidence>
<dbReference type="Proteomes" id="UP001177120">
    <property type="component" value="Unassembled WGS sequence"/>
</dbReference>
<comment type="caution">
    <text evidence="3">The sequence shown here is derived from an EMBL/GenBank/DDBJ whole genome shotgun (WGS) entry which is preliminary data.</text>
</comment>
<proteinExistence type="predicted"/>
<gene>
    <name evidence="3" type="ORF">JQC72_08875</name>
</gene>
<organism evidence="3 4">
    <name type="scientific">Polycladomyces zharkentensis</name>
    <dbReference type="NCBI Taxonomy" id="2807616"/>
    <lineage>
        <taxon>Bacteria</taxon>
        <taxon>Bacillati</taxon>
        <taxon>Bacillota</taxon>
        <taxon>Bacilli</taxon>
        <taxon>Bacillales</taxon>
        <taxon>Thermoactinomycetaceae</taxon>
        <taxon>Polycladomyces</taxon>
    </lineage>
</organism>
<reference evidence="3" key="1">
    <citation type="journal article" date="2024" name="Int. J. Syst. Evol. Microbiol.">
        <title>Polycladomyces zharkentensis sp. nov., a novel thermophilic cellulose- and starch-degrading member of the Bacillota from a geothermal aquifer in Kazakhstan.</title>
        <authorList>
            <person name="Mashzhan A."/>
            <person name="Kistaubayeva A."/>
            <person name="Javier-Lopez R."/>
            <person name="Bissenova U."/>
            <person name="Bissenbay A."/>
            <person name="Birkeland N.K."/>
        </authorList>
    </citation>
    <scope>NUCLEOTIDE SEQUENCE</scope>
    <source>
        <strain evidence="3">ZKZ2T</strain>
    </source>
</reference>
<evidence type="ECO:0000256" key="1">
    <source>
        <dbReference type="SAM" id="Coils"/>
    </source>
</evidence>
<dbReference type="Pfam" id="PF13700">
    <property type="entry name" value="DUF4158"/>
    <property type="match status" value="1"/>
</dbReference>
<dbReference type="InterPro" id="IPR025296">
    <property type="entry name" value="DUF4158"/>
</dbReference>
<protein>
    <submittedName>
        <fullName evidence="3">DUF4158 domain-containing protein</fullName>
    </submittedName>
</protein>
<evidence type="ECO:0000313" key="4">
    <source>
        <dbReference type="Proteomes" id="UP001177120"/>
    </source>
</evidence>
<evidence type="ECO:0000259" key="2">
    <source>
        <dbReference type="Pfam" id="PF13700"/>
    </source>
</evidence>
<keyword evidence="1" id="KW-0175">Coiled coil</keyword>
<sequence length="309" mass="35472">MSTRRPSVNFEGSRPFGNEAKRVVLDAVQKAAQVMDHPADLINVAIAELIRQGFELPAFSTLDRMSRHIRKAVNDSFFEMVFLRLNSREIQRLEDLLERGESYFSDYNRLENLPKKAKLSEIRDRLDHLAWLTTFGDAEPYIEGIPPAKVNHFADQAKALDAQEMKDFSQEKRITLLLCLIYRGQTKTRDHLGTLFIKRMASLHKAAKQELERLREQHREKTESLVSAFTEVLQALQDYPEDAEAGRLVKEVLATRGRIPDLLDDCEAVTSCQGNNYLPLILKFFRQNHRPILFRLTHSGSIPLLRTGA</sequence>
<dbReference type="EMBL" id="JAFHAP010000008">
    <property type="protein sequence ID" value="MBN2909639.1"/>
    <property type="molecule type" value="Genomic_DNA"/>
</dbReference>